<accession>A0A834ZW94</accession>
<evidence type="ECO:0000256" key="1">
    <source>
        <dbReference type="ARBA" id="ARBA00008614"/>
    </source>
</evidence>
<comment type="domain">
    <text evidence="2">The jas domain is required for interaction with COI1.</text>
</comment>
<evidence type="ECO:0000256" key="2">
    <source>
        <dbReference type="RuleBase" id="RU369065"/>
    </source>
</evidence>
<dbReference type="Pfam" id="PF06200">
    <property type="entry name" value="tify"/>
    <property type="match status" value="1"/>
</dbReference>
<dbReference type="AlphaFoldDB" id="A0A834ZW94"/>
<keyword evidence="5" id="KW-1185">Reference proteome</keyword>
<sequence>MSSRIRFAYSDGFVCVKRASINQTSLHLFIISETYLAVKRNYKLELCLHPSASLLATDSDNDTMRDRSTGSPQQQLTIFFKGQVCVRDVTELQARAIIWLASREIEERMNTSRSESVSPSLKSQLYSLSGISMKRSLQGFLQNRKKRIRATSP</sequence>
<dbReference type="GO" id="GO:0005634">
    <property type="term" value="C:nucleus"/>
    <property type="evidence" value="ECO:0007669"/>
    <property type="project" value="UniProtKB-SubCell"/>
</dbReference>
<name>A0A834ZW94_TETSI</name>
<dbReference type="PANTHER" id="PTHR33077:SF17">
    <property type="entry name" value="PROTEIN TIFY 5B"/>
    <property type="match status" value="1"/>
</dbReference>
<dbReference type="InterPro" id="IPR040390">
    <property type="entry name" value="TIFY/JAZ"/>
</dbReference>
<comment type="similarity">
    <text evidence="1 2">Belongs to the TIFY/JAZ family.</text>
</comment>
<evidence type="ECO:0000313" key="5">
    <source>
        <dbReference type="Proteomes" id="UP000655225"/>
    </source>
</evidence>
<protein>
    <recommendedName>
        <fullName evidence="2">Protein TIFY</fullName>
    </recommendedName>
    <alternativeName>
        <fullName evidence="2">Jasmonate ZIM domain-containing protein</fullName>
    </alternativeName>
</protein>
<organism evidence="4 5">
    <name type="scientific">Tetracentron sinense</name>
    <name type="common">Spur-leaf</name>
    <dbReference type="NCBI Taxonomy" id="13715"/>
    <lineage>
        <taxon>Eukaryota</taxon>
        <taxon>Viridiplantae</taxon>
        <taxon>Streptophyta</taxon>
        <taxon>Embryophyta</taxon>
        <taxon>Tracheophyta</taxon>
        <taxon>Spermatophyta</taxon>
        <taxon>Magnoliopsida</taxon>
        <taxon>Trochodendrales</taxon>
        <taxon>Trochodendraceae</taxon>
        <taxon>Tetracentron</taxon>
    </lineage>
</organism>
<keyword evidence="2" id="KW-1184">Jasmonic acid signaling pathway</keyword>
<comment type="caution">
    <text evidence="4">The sequence shown here is derived from an EMBL/GenBank/DDBJ whole genome shotgun (WGS) entry which is preliminary data.</text>
</comment>
<dbReference type="OrthoDB" id="782771at2759"/>
<dbReference type="GO" id="GO:0031347">
    <property type="term" value="P:regulation of defense response"/>
    <property type="evidence" value="ECO:0007669"/>
    <property type="project" value="UniProtKB-UniRule"/>
</dbReference>
<dbReference type="SMART" id="SM00979">
    <property type="entry name" value="TIFY"/>
    <property type="match status" value="1"/>
</dbReference>
<feature type="domain" description="Tify" evidence="3">
    <location>
        <begin position="69"/>
        <end position="103"/>
    </location>
</feature>
<gene>
    <name evidence="4" type="ORF">HHK36_001553</name>
</gene>
<comment type="subcellular location">
    <subcellularLocation>
        <location evidence="2">Nucleus</location>
    </subcellularLocation>
</comment>
<dbReference type="Proteomes" id="UP000655225">
    <property type="component" value="Unassembled WGS sequence"/>
</dbReference>
<dbReference type="GO" id="GO:0009611">
    <property type="term" value="P:response to wounding"/>
    <property type="evidence" value="ECO:0007669"/>
    <property type="project" value="UniProtKB-UniRule"/>
</dbReference>
<reference evidence="4 5" key="1">
    <citation type="submission" date="2020-04" db="EMBL/GenBank/DDBJ databases">
        <title>Plant Genome Project.</title>
        <authorList>
            <person name="Zhang R.-G."/>
        </authorList>
    </citation>
    <scope>NUCLEOTIDE SEQUENCE [LARGE SCALE GENOMIC DNA]</scope>
    <source>
        <strain evidence="4">YNK0</strain>
        <tissue evidence="4">Leaf</tissue>
    </source>
</reference>
<dbReference type="EMBL" id="JABCRI010000001">
    <property type="protein sequence ID" value="KAF8413562.1"/>
    <property type="molecule type" value="Genomic_DNA"/>
</dbReference>
<dbReference type="PANTHER" id="PTHR33077">
    <property type="entry name" value="PROTEIN TIFY 4A-RELATED-RELATED"/>
    <property type="match status" value="1"/>
</dbReference>
<comment type="function">
    <text evidence="2">Repressor of jasmonate responses.</text>
</comment>
<dbReference type="PROSITE" id="PS51320">
    <property type="entry name" value="TIFY"/>
    <property type="match status" value="1"/>
</dbReference>
<dbReference type="GO" id="GO:2000022">
    <property type="term" value="P:regulation of jasmonic acid mediated signaling pathway"/>
    <property type="evidence" value="ECO:0007669"/>
    <property type="project" value="UniProtKB-UniRule"/>
</dbReference>
<proteinExistence type="inferred from homology"/>
<dbReference type="InterPro" id="IPR010399">
    <property type="entry name" value="Tify_dom"/>
</dbReference>
<evidence type="ECO:0000259" key="3">
    <source>
        <dbReference type="PROSITE" id="PS51320"/>
    </source>
</evidence>
<evidence type="ECO:0000313" key="4">
    <source>
        <dbReference type="EMBL" id="KAF8413562.1"/>
    </source>
</evidence>
<keyword evidence="2" id="KW-0539">Nucleus</keyword>